<sequence>MPRPVWNGAISFGLINIPVKLYNAVKRKTIHFQQLRASDGCKIRLKRVCETDGAEVANTEITKGYEVSPDRYVMIRPEEMEAVYPKTTRRIDIEDFVQLTQIDPMYYERPYYLTPDKGAGKAYSLLLKAMEKSGKVAIAKMVLRNKQYLAVIRPSHSARSGPKLLTLSTMLFADEVVKPEELEGLPEEDIRLNEREMAMAEQLIQSLSAEFEPQKYEDEYRQRILDLIESKAEGQTFAVQPVPEKQQGKVIDLMAALEASLAAIETKSEGKPKRKKRAK</sequence>
<dbReference type="InterPro" id="IPR009187">
    <property type="entry name" value="Prok_Ku"/>
</dbReference>
<keyword evidence="2" id="KW-0227">DNA damage</keyword>
<keyword evidence="5" id="KW-1185">Reference proteome</keyword>
<dbReference type="InterPro" id="IPR006164">
    <property type="entry name" value="DNA_bd_Ku70/Ku80"/>
</dbReference>
<evidence type="ECO:0000256" key="1">
    <source>
        <dbReference type="ARBA" id="ARBA00023125"/>
    </source>
</evidence>
<evidence type="ECO:0000313" key="5">
    <source>
        <dbReference type="Proteomes" id="UP000003240"/>
    </source>
</evidence>
<feature type="domain" description="Ku" evidence="3">
    <location>
        <begin position="53"/>
        <end position="187"/>
    </location>
</feature>
<comment type="similarity">
    <text evidence="2">Belongs to the prokaryotic Ku family.</text>
</comment>
<dbReference type="Gene3D" id="2.40.290.10">
    <property type="match status" value="1"/>
</dbReference>
<evidence type="ECO:0000313" key="4">
    <source>
        <dbReference type="EMBL" id="EGO63952.1"/>
    </source>
</evidence>
<dbReference type="EMBL" id="AFGF01000082">
    <property type="protein sequence ID" value="EGO63952.1"/>
    <property type="molecule type" value="Genomic_DNA"/>
</dbReference>
<dbReference type="eggNOG" id="COG1273">
    <property type="taxonomic scope" value="Bacteria"/>
</dbReference>
<reference evidence="4 5" key="1">
    <citation type="journal article" date="2011" name="EMBO J.">
        <title>Structural diversity of bacterial flagellar motors.</title>
        <authorList>
            <person name="Chen S."/>
            <person name="Beeby M."/>
            <person name="Murphy G.E."/>
            <person name="Leadbetter J.R."/>
            <person name="Hendrixson D.R."/>
            <person name="Briegel A."/>
            <person name="Li Z."/>
            <person name="Shi J."/>
            <person name="Tocheva E.I."/>
            <person name="Muller A."/>
            <person name="Dobro M.J."/>
            <person name="Jensen G.J."/>
        </authorList>
    </citation>
    <scope>NUCLEOTIDE SEQUENCE [LARGE SCALE GENOMIC DNA]</scope>
    <source>
        <strain evidence="4 5">DSM 6540</strain>
    </source>
</reference>
<dbReference type="GO" id="GO:0003690">
    <property type="term" value="F:double-stranded DNA binding"/>
    <property type="evidence" value="ECO:0007669"/>
    <property type="project" value="UniProtKB-UniRule"/>
</dbReference>
<gene>
    <name evidence="2" type="primary">ku</name>
    <name evidence="4" type="ORF">ALO_10424</name>
</gene>
<dbReference type="PANTHER" id="PTHR41251">
    <property type="entry name" value="NON-HOMOLOGOUS END JOINING PROTEIN KU"/>
    <property type="match status" value="1"/>
</dbReference>
<evidence type="ECO:0000259" key="3">
    <source>
        <dbReference type="SMART" id="SM00559"/>
    </source>
</evidence>
<dbReference type="STRING" id="1009370.ALO_10424"/>
<keyword evidence="2" id="KW-0233">DNA recombination</keyword>
<dbReference type="HAMAP" id="MF_01875">
    <property type="entry name" value="Prokaryotic_Ku"/>
    <property type="match status" value="1"/>
</dbReference>
<protein>
    <recommendedName>
        <fullName evidence="2">Non-homologous end joining protein Ku</fullName>
    </recommendedName>
</protein>
<dbReference type="SUPFAM" id="SSF100939">
    <property type="entry name" value="SPOC domain-like"/>
    <property type="match status" value="1"/>
</dbReference>
<dbReference type="Proteomes" id="UP000003240">
    <property type="component" value="Unassembled WGS sequence"/>
</dbReference>
<dbReference type="NCBIfam" id="TIGR02772">
    <property type="entry name" value="Ku_bact"/>
    <property type="match status" value="1"/>
</dbReference>
<accession>F7NJ29</accession>
<dbReference type="OrthoDB" id="9795084at2"/>
<dbReference type="GO" id="GO:0006303">
    <property type="term" value="P:double-strand break repair via nonhomologous end joining"/>
    <property type="evidence" value="ECO:0007669"/>
    <property type="project" value="UniProtKB-UniRule"/>
</dbReference>
<dbReference type="GO" id="GO:0006310">
    <property type="term" value="P:DNA recombination"/>
    <property type="evidence" value="ECO:0007669"/>
    <property type="project" value="UniProtKB-KW"/>
</dbReference>
<dbReference type="InterPro" id="IPR016194">
    <property type="entry name" value="SPOC-like_C_dom_sf"/>
</dbReference>
<keyword evidence="2" id="KW-0234">DNA repair</keyword>
<evidence type="ECO:0000256" key="2">
    <source>
        <dbReference type="HAMAP-Rule" id="MF_01875"/>
    </source>
</evidence>
<dbReference type="CDD" id="cd00789">
    <property type="entry name" value="KU_like"/>
    <property type="match status" value="1"/>
</dbReference>
<dbReference type="AlphaFoldDB" id="F7NJ29"/>
<comment type="function">
    <text evidence="2">With LigD forms a non-homologous end joining (NHEJ) DNA repair enzyme, which repairs dsDNA breaks with reduced fidelity. Binds linear dsDNA with 5'- and 3'- overhangs but not closed circular dsDNA nor ssDNA. Recruits and stimulates the ligase activity of LigD.</text>
</comment>
<dbReference type="PANTHER" id="PTHR41251:SF1">
    <property type="entry name" value="NON-HOMOLOGOUS END JOINING PROTEIN KU"/>
    <property type="match status" value="1"/>
</dbReference>
<dbReference type="Pfam" id="PF02735">
    <property type="entry name" value="Ku"/>
    <property type="match status" value="1"/>
</dbReference>
<keyword evidence="1 2" id="KW-0238">DNA-binding</keyword>
<comment type="caution">
    <text evidence="4">The sequence shown here is derived from an EMBL/GenBank/DDBJ whole genome shotgun (WGS) entry which is preliminary data.</text>
</comment>
<dbReference type="PIRSF" id="PIRSF006493">
    <property type="entry name" value="Prok_Ku"/>
    <property type="match status" value="1"/>
</dbReference>
<comment type="subunit">
    <text evidence="2">Homodimer. Interacts with LigD.</text>
</comment>
<dbReference type="SMART" id="SM00559">
    <property type="entry name" value="Ku78"/>
    <property type="match status" value="1"/>
</dbReference>
<name>F7NJ29_9FIRM</name>
<proteinExistence type="inferred from homology"/>
<organism evidence="4 5">
    <name type="scientific">Acetonema longum DSM 6540</name>
    <dbReference type="NCBI Taxonomy" id="1009370"/>
    <lineage>
        <taxon>Bacteria</taxon>
        <taxon>Bacillati</taxon>
        <taxon>Bacillota</taxon>
        <taxon>Negativicutes</taxon>
        <taxon>Acetonemataceae</taxon>
        <taxon>Acetonema</taxon>
    </lineage>
</organism>